<evidence type="ECO:0000313" key="16">
    <source>
        <dbReference type="EMBL" id="QFV00108.1"/>
    </source>
</evidence>
<evidence type="ECO:0000256" key="7">
    <source>
        <dbReference type="ARBA" id="ARBA00022857"/>
    </source>
</evidence>
<evidence type="ECO:0000256" key="5">
    <source>
        <dbReference type="ARBA" id="ARBA00022519"/>
    </source>
</evidence>
<evidence type="ECO:0000256" key="6">
    <source>
        <dbReference type="ARBA" id="ARBA00022692"/>
    </source>
</evidence>
<feature type="compositionally biased region" description="Low complexity" evidence="13">
    <location>
        <begin position="95"/>
        <end position="114"/>
    </location>
</feature>
<organism evidence="16 17">
    <name type="scientific">Luteimicrobium xylanilyticum</name>
    <dbReference type="NCBI Taxonomy" id="1133546"/>
    <lineage>
        <taxon>Bacteria</taxon>
        <taxon>Bacillati</taxon>
        <taxon>Actinomycetota</taxon>
        <taxon>Actinomycetes</taxon>
        <taxon>Micrococcales</taxon>
        <taxon>Luteimicrobium</taxon>
    </lineage>
</organism>
<evidence type="ECO:0000256" key="3">
    <source>
        <dbReference type="ARBA" id="ARBA00012943"/>
    </source>
</evidence>
<dbReference type="PANTHER" id="PTHR10160">
    <property type="entry name" value="NAD(P) TRANSHYDROGENASE"/>
    <property type="match status" value="1"/>
</dbReference>
<keyword evidence="10" id="KW-0520">NAD</keyword>
<comment type="catalytic activity">
    <reaction evidence="12">
        <text>NAD(+) + NADPH + H(+)(in) = NADH + NADP(+) + H(+)(out)</text>
        <dbReference type="Rhea" id="RHEA:47992"/>
        <dbReference type="ChEBI" id="CHEBI:15378"/>
        <dbReference type="ChEBI" id="CHEBI:57540"/>
        <dbReference type="ChEBI" id="CHEBI:57783"/>
        <dbReference type="ChEBI" id="CHEBI:57945"/>
        <dbReference type="ChEBI" id="CHEBI:58349"/>
        <dbReference type="EC" id="7.1.1.1"/>
    </reaction>
</comment>
<comment type="function">
    <text evidence="1">The transhydrogenation between NADH and NADP is coupled to respiration and ATP hydrolysis and functions as a proton pump across the membrane.</text>
</comment>
<dbReference type="Proteomes" id="UP000326702">
    <property type="component" value="Chromosome"/>
</dbReference>
<dbReference type="KEGG" id="lxl:KDY119_03643"/>
<dbReference type="PANTHER" id="PTHR10160:SF19">
    <property type="entry name" value="PROTON-TRANSLOCATING NAD(P)(+) TRANSHYDROGENASE"/>
    <property type="match status" value="1"/>
</dbReference>
<keyword evidence="4" id="KW-1003">Cell membrane</keyword>
<evidence type="ECO:0000256" key="14">
    <source>
        <dbReference type="SAM" id="Phobius"/>
    </source>
</evidence>
<dbReference type="GO" id="GO:0016491">
    <property type="term" value="F:oxidoreductase activity"/>
    <property type="evidence" value="ECO:0007669"/>
    <property type="project" value="UniProtKB-KW"/>
</dbReference>
<keyword evidence="16" id="KW-0560">Oxidoreductase</keyword>
<dbReference type="RefSeq" id="WP_083891283.1">
    <property type="nucleotide sequence ID" value="NZ_BAABIH010000009.1"/>
</dbReference>
<keyword evidence="6 14" id="KW-0812">Transmembrane</keyword>
<evidence type="ECO:0000256" key="10">
    <source>
        <dbReference type="ARBA" id="ARBA00023027"/>
    </source>
</evidence>
<dbReference type="GO" id="GO:0006740">
    <property type="term" value="P:NADPH regeneration"/>
    <property type="evidence" value="ECO:0007669"/>
    <property type="project" value="TreeGrafter"/>
</dbReference>
<feature type="region of interest" description="Disordered" evidence="13">
    <location>
        <begin position="95"/>
        <end position="185"/>
    </location>
</feature>
<feature type="transmembrane region" description="Helical" evidence="14">
    <location>
        <begin position="6"/>
        <end position="24"/>
    </location>
</feature>
<reference evidence="16 17" key="1">
    <citation type="submission" date="2019-10" db="EMBL/GenBank/DDBJ databases">
        <title>Genome sequence of Luteimicrobium xylanilyticum HY-24.</title>
        <authorList>
            <person name="Kim D.Y."/>
            <person name="Park H.-Y."/>
        </authorList>
    </citation>
    <scope>NUCLEOTIDE SEQUENCE [LARGE SCALE GENOMIC DNA]</scope>
    <source>
        <strain evidence="16 17">HY-24</strain>
    </source>
</reference>
<evidence type="ECO:0000313" key="17">
    <source>
        <dbReference type="Proteomes" id="UP000326702"/>
    </source>
</evidence>
<keyword evidence="7" id="KW-0521">NADP</keyword>
<dbReference type="AlphaFoldDB" id="A0A5P9QFB9"/>
<comment type="subcellular location">
    <subcellularLocation>
        <location evidence="2">Cell inner membrane</location>
        <topology evidence="2">Multi-pass membrane protein</topology>
    </subcellularLocation>
</comment>
<evidence type="ECO:0000256" key="1">
    <source>
        <dbReference type="ARBA" id="ARBA00003943"/>
    </source>
</evidence>
<keyword evidence="9 14" id="KW-1133">Transmembrane helix</keyword>
<feature type="domain" description="NAD(P) transhydrogenase alpha subunit C-terminal" evidence="15">
    <location>
        <begin position="9"/>
        <end position="91"/>
    </location>
</feature>
<evidence type="ECO:0000256" key="12">
    <source>
        <dbReference type="ARBA" id="ARBA00048202"/>
    </source>
</evidence>
<name>A0A5P9QFB9_9MICO</name>
<protein>
    <recommendedName>
        <fullName evidence="3">proton-translocating NAD(P)(+) transhydrogenase</fullName>
        <ecNumber evidence="3">7.1.1.1</ecNumber>
    </recommendedName>
</protein>
<evidence type="ECO:0000256" key="9">
    <source>
        <dbReference type="ARBA" id="ARBA00022989"/>
    </source>
</evidence>
<feature type="transmembrane region" description="Helical" evidence="14">
    <location>
        <begin position="62"/>
        <end position="83"/>
    </location>
</feature>
<dbReference type="EC" id="7.1.1.1" evidence="3"/>
<keyword evidence="5" id="KW-0997">Cell inner membrane</keyword>
<accession>A0A5P9QFB9</accession>
<dbReference type="OrthoDB" id="9810841at2"/>
<dbReference type="EMBL" id="CP045529">
    <property type="protein sequence ID" value="QFV00108.1"/>
    <property type="molecule type" value="Genomic_DNA"/>
</dbReference>
<dbReference type="GO" id="GO:0005886">
    <property type="term" value="C:plasma membrane"/>
    <property type="evidence" value="ECO:0007669"/>
    <property type="project" value="UniProtKB-SubCell"/>
</dbReference>
<gene>
    <name evidence="16" type="ORF">KDY119_03643</name>
</gene>
<dbReference type="Pfam" id="PF12769">
    <property type="entry name" value="PNTB_4TM"/>
    <property type="match status" value="1"/>
</dbReference>
<keyword evidence="17" id="KW-1185">Reference proteome</keyword>
<evidence type="ECO:0000259" key="15">
    <source>
        <dbReference type="Pfam" id="PF12769"/>
    </source>
</evidence>
<feature type="transmembrane region" description="Helical" evidence="14">
    <location>
        <begin position="36"/>
        <end position="56"/>
    </location>
</feature>
<keyword evidence="8" id="KW-1278">Translocase</keyword>
<feature type="compositionally biased region" description="Basic and acidic residues" evidence="13">
    <location>
        <begin position="126"/>
        <end position="139"/>
    </location>
</feature>
<evidence type="ECO:0000256" key="2">
    <source>
        <dbReference type="ARBA" id="ARBA00004429"/>
    </source>
</evidence>
<proteinExistence type="predicted"/>
<evidence type="ECO:0000256" key="11">
    <source>
        <dbReference type="ARBA" id="ARBA00023136"/>
    </source>
</evidence>
<dbReference type="InterPro" id="IPR024605">
    <property type="entry name" value="NADP_transhyd_a_C"/>
</dbReference>
<evidence type="ECO:0000256" key="8">
    <source>
        <dbReference type="ARBA" id="ARBA00022967"/>
    </source>
</evidence>
<sequence length="185" mass="18727">MTPELASSISIFVLALLVGFEVISKIPTTLHTPMMSGANSIHGVVLVGAILVAGLADDPLGYVLAFLAAAFAAMNVVGGYVVTDRMLGMFRGRPSPSANAASHSASEASRSANATSHSAEASRTPEVTRRGGAETDDAKAVVGLAGAERGTSEADGRPSTSGAAPPRPAASPDSRRPDPDEGSDR</sequence>
<dbReference type="GO" id="GO:0008750">
    <property type="term" value="F:proton-translocating NAD(P)+ transhydrogenase activity"/>
    <property type="evidence" value="ECO:0007669"/>
    <property type="project" value="UniProtKB-EC"/>
</dbReference>
<keyword evidence="11 14" id="KW-0472">Membrane</keyword>
<evidence type="ECO:0000256" key="13">
    <source>
        <dbReference type="SAM" id="MobiDB-lite"/>
    </source>
</evidence>
<feature type="compositionally biased region" description="Basic and acidic residues" evidence="13">
    <location>
        <begin position="173"/>
        <end position="185"/>
    </location>
</feature>
<evidence type="ECO:0000256" key="4">
    <source>
        <dbReference type="ARBA" id="ARBA00022475"/>
    </source>
</evidence>
<dbReference type="GO" id="GO:0050661">
    <property type="term" value="F:NADP binding"/>
    <property type="evidence" value="ECO:0007669"/>
    <property type="project" value="TreeGrafter"/>
</dbReference>